<dbReference type="EMBL" id="BKCP01009337">
    <property type="protein sequence ID" value="GER50555.1"/>
    <property type="molecule type" value="Genomic_DNA"/>
</dbReference>
<dbReference type="SUPFAM" id="SSF48371">
    <property type="entry name" value="ARM repeat"/>
    <property type="match status" value="1"/>
</dbReference>
<dbReference type="Proteomes" id="UP000325081">
    <property type="component" value="Unassembled WGS sequence"/>
</dbReference>
<evidence type="ECO:0000313" key="1">
    <source>
        <dbReference type="EMBL" id="GER50555.1"/>
    </source>
</evidence>
<dbReference type="GO" id="GO:0006417">
    <property type="term" value="P:regulation of translation"/>
    <property type="evidence" value="ECO:0007669"/>
    <property type="project" value="TreeGrafter"/>
</dbReference>
<reference evidence="2" key="1">
    <citation type="journal article" date="2019" name="Curr. Biol.">
        <title>Genome Sequence of Striga asiatica Provides Insight into the Evolution of Plant Parasitism.</title>
        <authorList>
            <person name="Yoshida S."/>
            <person name="Kim S."/>
            <person name="Wafula E.K."/>
            <person name="Tanskanen J."/>
            <person name="Kim Y.M."/>
            <person name="Honaas L."/>
            <person name="Yang Z."/>
            <person name="Spallek T."/>
            <person name="Conn C.E."/>
            <person name="Ichihashi Y."/>
            <person name="Cheong K."/>
            <person name="Cui S."/>
            <person name="Der J.P."/>
            <person name="Gundlach H."/>
            <person name="Jiao Y."/>
            <person name="Hori C."/>
            <person name="Ishida J.K."/>
            <person name="Kasahara H."/>
            <person name="Kiba T."/>
            <person name="Kim M.S."/>
            <person name="Koo N."/>
            <person name="Laohavisit A."/>
            <person name="Lee Y.H."/>
            <person name="Lumba S."/>
            <person name="McCourt P."/>
            <person name="Mortimer J.C."/>
            <person name="Mutuku J.M."/>
            <person name="Nomura T."/>
            <person name="Sasaki-Sekimoto Y."/>
            <person name="Seto Y."/>
            <person name="Wang Y."/>
            <person name="Wakatake T."/>
            <person name="Sakakibara H."/>
            <person name="Demura T."/>
            <person name="Yamaguchi S."/>
            <person name="Yoneyama K."/>
            <person name="Manabe R.I."/>
            <person name="Nelson D.C."/>
            <person name="Schulman A.H."/>
            <person name="Timko M.P."/>
            <person name="dePamphilis C.W."/>
            <person name="Choi D."/>
            <person name="Shirasu K."/>
        </authorList>
    </citation>
    <scope>NUCLEOTIDE SEQUENCE [LARGE SCALE GENOMIC DNA]</scope>
    <source>
        <strain evidence="2">cv. UVA1</strain>
    </source>
</reference>
<dbReference type="PANTHER" id="PTHR13389">
    <property type="entry name" value="PUMILIO HOMOLOG 3"/>
    <property type="match status" value="1"/>
</dbReference>
<accession>A0A5A7QYP6</accession>
<dbReference type="AlphaFoldDB" id="A0A5A7QYP6"/>
<dbReference type="InterPro" id="IPR016024">
    <property type="entry name" value="ARM-type_fold"/>
</dbReference>
<name>A0A5A7QYP6_STRAF</name>
<dbReference type="InterPro" id="IPR011989">
    <property type="entry name" value="ARM-like"/>
</dbReference>
<dbReference type="PANTHER" id="PTHR13389:SF0">
    <property type="entry name" value="PUMILIO HOMOLOG 3"/>
    <property type="match status" value="1"/>
</dbReference>
<protein>
    <submittedName>
        <fullName evidence="1">Pumilio domain-containing-like protein</fullName>
    </submittedName>
</protein>
<keyword evidence="2" id="KW-1185">Reference proteome</keyword>
<dbReference type="GO" id="GO:0005730">
    <property type="term" value="C:nucleolus"/>
    <property type="evidence" value="ECO:0007669"/>
    <property type="project" value="TreeGrafter"/>
</dbReference>
<dbReference type="GO" id="GO:0003729">
    <property type="term" value="F:mRNA binding"/>
    <property type="evidence" value="ECO:0007669"/>
    <property type="project" value="TreeGrafter"/>
</dbReference>
<dbReference type="Gene3D" id="1.25.10.10">
    <property type="entry name" value="Leucine-rich Repeat Variant"/>
    <property type="match status" value="1"/>
</dbReference>
<comment type="caution">
    <text evidence="1">The sequence shown here is derived from an EMBL/GenBank/DDBJ whole genome shotgun (WGS) entry which is preliminary data.</text>
</comment>
<dbReference type="InterPro" id="IPR040059">
    <property type="entry name" value="PUM3"/>
</dbReference>
<organism evidence="1 2">
    <name type="scientific">Striga asiatica</name>
    <name type="common">Asiatic witchweed</name>
    <name type="synonym">Buchnera asiatica</name>
    <dbReference type="NCBI Taxonomy" id="4170"/>
    <lineage>
        <taxon>Eukaryota</taxon>
        <taxon>Viridiplantae</taxon>
        <taxon>Streptophyta</taxon>
        <taxon>Embryophyta</taxon>
        <taxon>Tracheophyta</taxon>
        <taxon>Spermatophyta</taxon>
        <taxon>Magnoliopsida</taxon>
        <taxon>eudicotyledons</taxon>
        <taxon>Gunneridae</taxon>
        <taxon>Pentapetalae</taxon>
        <taxon>asterids</taxon>
        <taxon>lamiids</taxon>
        <taxon>Lamiales</taxon>
        <taxon>Orobanchaceae</taxon>
        <taxon>Buchnereae</taxon>
        <taxon>Striga</taxon>
    </lineage>
</organism>
<gene>
    <name evidence="1" type="ORF">STAS_27868</name>
</gene>
<proteinExistence type="predicted"/>
<dbReference type="OrthoDB" id="1726298at2759"/>
<evidence type="ECO:0000313" key="2">
    <source>
        <dbReference type="Proteomes" id="UP000325081"/>
    </source>
</evidence>
<sequence length="201" mass="22772">MSQTTLTTSIIFRPLTCHFSRQPQRSSKERCNSEKVASLAYARIQGKMRESNFVLERKKIIKGMKTHVDKIAHDKFGSMVLVCIFSVVDDTKLMSKIISRELEGNLKELILDQMMFLEHFHSSRAIRKLVLDCPAFASTLWEKALKGKCEIWSKGHSSKVINAYLETSDSVVKKLAKDELKPLVEKGDLSLLCVCAPSTFC</sequence>